<dbReference type="Pfam" id="PF03703">
    <property type="entry name" value="bPH_2"/>
    <property type="match status" value="3"/>
</dbReference>
<feature type="transmembrane region" description="Helical" evidence="1">
    <location>
        <begin position="175"/>
        <end position="196"/>
    </location>
</feature>
<dbReference type="PANTHER" id="PTHR34473:SF2">
    <property type="entry name" value="UPF0699 TRANSMEMBRANE PROTEIN YDBT"/>
    <property type="match status" value="1"/>
</dbReference>
<evidence type="ECO:0000259" key="2">
    <source>
        <dbReference type="Pfam" id="PF03703"/>
    </source>
</evidence>
<proteinExistence type="predicted"/>
<feature type="transmembrane region" description="Helical" evidence="1">
    <location>
        <begin position="216"/>
        <end position="241"/>
    </location>
</feature>
<dbReference type="PIRSF" id="PIRSF026631">
    <property type="entry name" value="UCP026631"/>
    <property type="match status" value="1"/>
</dbReference>
<feature type="transmembrane region" description="Helical" evidence="1">
    <location>
        <begin position="51"/>
        <end position="75"/>
    </location>
</feature>
<protein>
    <recommendedName>
        <fullName evidence="2">YdbS-like PH domain-containing protein</fullName>
    </recommendedName>
</protein>
<keyword evidence="1" id="KW-0812">Transmembrane</keyword>
<sequence>MSEPKRLHPITYLSKIFKSVKDNVLTVVLAGFLFLKNGFNLNDIGDLIFPGILLIFAVVSIVLGIIEALTTTYWISDDKLFVKNGILSVSTKELYIARIQSVETTRNIVNQLFGGVILDIKTPGDGVKLDSISKQAADELTHYLETRKNNLGDTVEEVHQAPAFESYYRLQLKDIMLMSVTSGAMGTVLAVVFGLYSQVDEILHISDRLAPIQQEIGSSFSSIALLVMMALLLSYITGIFVTALKYFNYELTYDGERLRIRYGLFEVKERIVIVKQIQAVEEKKSFLRQWLGYTSFRVTITSDAALESEDENVLGQIEVLPFIKRKEGLAVMAQLVPDYYYNEVDRVIPRRSLRRYIQWHWLVIIIATALVQYYFFNQAWMVGIALLILTFIAGWMRYRYSGYVIQDDQITVRETGLFASSIYHLKEDRLISIHVTDHYFLDNARLASIVLRVSAGSLFTDASLKLVERTDAERIYDWFIEKEVRQYEES</sequence>
<accession>A0A4R6BZ43</accession>
<dbReference type="EMBL" id="SCWF01000008">
    <property type="protein sequence ID" value="TDM13750.1"/>
    <property type="molecule type" value="Genomic_DNA"/>
</dbReference>
<dbReference type="InterPro" id="IPR005182">
    <property type="entry name" value="YdbS-like_PH"/>
</dbReference>
<dbReference type="AlphaFoldDB" id="A0A4R6BZ43"/>
<dbReference type="PANTHER" id="PTHR34473">
    <property type="entry name" value="UPF0699 TRANSMEMBRANE PROTEIN YDBS"/>
    <property type="match status" value="1"/>
</dbReference>
<feature type="transmembrane region" description="Helical" evidence="1">
    <location>
        <begin position="356"/>
        <end position="374"/>
    </location>
</feature>
<feature type="transmembrane region" description="Helical" evidence="1">
    <location>
        <begin position="380"/>
        <end position="398"/>
    </location>
</feature>
<dbReference type="OrthoDB" id="2195155at2"/>
<keyword evidence="4" id="KW-1185">Reference proteome</keyword>
<feature type="domain" description="YdbS-like PH" evidence="2">
    <location>
        <begin position="398"/>
        <end position="478"/>
    </location>
</feature>
<evidence type="ECO:0000313" key="3">
    <source>
        <dbReference type="EMBL" id="TDM13750.1"/>
    </source>
</evidence>
<evidence type="ECO:0000313" key="4">
    <source>
        <dbReference type="Proteomes" id="UP000294843"/>
    </source>
</evidence>
<feature type="domain" description="YdbS-like PH" evidence="2">
    <location>
        <begin position="70"/>
        <end position="143"/>
    </location>
</feature>
<dbReference type="RefSeq" id="WP_133452076.1">
    <property type="nucleotide sequence ID" value="NZ_SCWF01000008.1"/>
</dbReference>
<dbReference type="Proteomes" id="UP000294843">
    <property type="component" value="Unassembled WGS sequence"/>
</dbReference>
<keyword evidence="1" id="KW-0472">Membrane</keyword>
<keyword evidence="1" id="KW-1133">Transmembrane helix</keyword>
<evidence type="ECO:0000256" key="1">
    <source>
        <dbReference type="SAM" id="Phobius"/>
    </source>
</evidence>
<organism evidence="3 4">
    <name type="scientific">Macrococcus bovicus</name>
    <dbReference type="NCBI Taxonomy" id="69968"/>
    <lineage>
        <taxon>Bacteria</taxon>
        <taxon>Bacillati</taxon>
        <taxon>Bacillota</taxon>
        <taxon>Bacilli</taxon>
        <taxon>Bacillales</taxon>
        <taxon>Staphylococcaceae</taxon>
        <taxon>Macrococcus</taxon>
    </lineage>
</organism>
<gene>
    <name evidence="3" type="ORF">ERX55_08125</name>
</gene>
<reference evidence="3 4" key="1">
    <citation type="submission" date="2019-01" db="EMBL/GenBank/DDBJ databases">
        <title>Draft genome sequences of the type strains of six Macrococcus species.</title>
        <authorList>
            <person name="Mazhar S."/>
            <person name="Altermann E."/>
            <person name="Hill C."/>
            <person name="Mcauliffe O."/>
        </authorList>
    </citation>
    <scope>NUCLEOTIDE SEQUENCE [LARGE SCALE GENOMIC DNA]</scope>
    <source>
        <strain evidence="3 4">ATCC 51825</strain>
    </source>
</reference>
<name>A0A4R6BZ43_9STAP</name>
<feature type="domain" description="YdbS-like PH" evidence="2">
    <location>
        <begin position="246"/>
        <end position="327"/>
    </location>
</feature>
<comment type="caution">
    <text evidence="3">The sequence shown here is derived from an EMBL/GenBank/DDBJ whole genome shotgun (WGS) entry which is preliminary data.</text>
</comment>
<dbReference type="InterPro" id="IPR014529">
    <property type="entry name" value="UCP026631"/>
</dbReference>